<dbReference type="InterPro" id="IPR010285">
    <property type="entry name" value="DNA_helicase_pif1-like_DEAD"/>
</dbReference>
<accession>A0A6C0CZ95</accession>
<evidence type="ECO:0000259" key="9">
    <source>
        <dbReference type="Pfam" id="PF05970"/>
    </source>
</evidence>
<dbReference type="Pfam" id="PF21530">
    <property type="entry name" value="Pif1_2B_dom"/>
    <property type="match status" value="1"/>
</dbReference>
<keyword evidence="5" id="KW-0067">ATP-binding</keyword>
<keyword evidence="3" id="KW-0378">Hydrolase</keyword>
<name>A0A6C0CZ95_9ZZZZ</name>
<dbReference type="InterPro" id="IPR051055">
    <property type="entry name" value="PIF1_helicase"/>
</dbReference>
<feature type="domain" description="DNA helicase Pif1-like DEAD-box helicase" evidence="9">
    <location>
        <begin position="11"/>
        <end position="198"/>
    </location>
</feature>
<dbReference type="InterPro" id="IPR027417">
    <property type="entry name" value="P-loop_NTPase"/>
</dbReference>
<evidence type="ECO:0000259" key="10">
    <source>
        <dbReference type="Pfam" id="PF21530"/>
    </source>
</evidence>
<dbReference type="InterPro" id="IPR049163">
    <property type="entry name" value="Pif1-like_2B_dom"/>
</dbReference>
<keyword evidence="8" id="KW-0413">Isomerase</keyword>
<evidence type="ECO:0000256" key="6">
    <source>
        <dbReference type="ARBA" id="ARBA00023125"/>
    </source>
</evidence>
<protein>
    <recommendedName>
        <fullName evidence="12">AAA+ ATPase domain-containing protein</fullName>
    </recommendedName>
</protein>
<evidence type="ECO:0000256" key="7">
    <source>
        <dbReference type="ARBA" id="ARBA00023204"/>
    </source>
</evidence>
<evidence type="ECO:0000256" key="1">
    <source>
        <dbReference type="ARBA" id="ARBA00022741"/>
    </source>
</evidence>
<keyword evidence="2" id="KW-0227">DNA damage</keyword>
<dbReference type="CDD" id="cd18809">
    <property type="entry name" value="SF1_C_RecD"/>
    <property type="match status" value="1"/>
</dbReference>
<keyword evidence="6" id="KW-0238">DNA-binding</keyword>
<evidence type="ECO:0000313" key="11">
    <source>
        <dbReference type="EMBL" id="QHT09641.1"/>
    </source>
</evidence>
<dbReference type="AlphaFoldDB" id="A0A6C0CZ95"/>
<dbReference type="CDD" id="cd18037">
    <property type="entry name" value="DEXSc_Pif1_like"/>
    <property type="match status" value="1"/>
</dbReference>
<dbReference type="PANTHER" id="PTHR47642">
    <property type="entry name" value="ATP-DEPENDENT DNA HELICASE"/>
    <property type="match status" value="1"/>
</dbReference>
<proteinExistence type="predicted"/>
<dbReference type="Pfam" id="PF05970">
    <property type="entry name" value="PIF1"/>
    <property type="match status" value="1"/>
</dbReference>
<evidence type="ECO:0000256" key="3">
    <source>
        <dbReference type="ARBA" id="ARBA00022801"/>
    </source>
</evidence>
<keyword evidence="7" id="KW-0234">DNA repair</keyword>
<dbReference type="GO" id="GO:0003678">
    <property type="term" value="F:DNA helicase activity"/>
    <property type="evidence" value="ECO:0007669"/>
    <property type="project" value="InterPro"/>
</dbReference>
<keyword evidence="1" id="KW-0547">Nucleotide-binding</keyword>
<reference evidence="11" key="1">
    <citation type="journal article" date="2020" name="Nature">
        <title>Giant virus diversity and host interactions through global metagenomics.</title>
        <authorList>
            <person name="Schulz F."/>
            <person name="Roux S."/>
            <person name="Paez-Espino D."/>
            <person name="Jungbluth S."/>
            <person name="Walsh D.A."/>
            <person name="Denef V.J."/>
            <person name="McMahon K.D."/>
            <person name="Konstantinidis K.T."/>
            <person name="Eloe-Fadrosh E.A."/>
            <person name="Kyrpides N.C."/>
            <person name="Woyke T."/>
        </authorList>
    </citation>
    <scope>NUCLEOTIDE SEQUENCE</scope>
    <source>
        <strain evidence="11">GVMAG-M-3300023174-102</strain>
    </source>
</reference>
<dbReference type="SUPFAM" id="SSF52540">
    <property type="entry name" value="P-loop containing nucleoside triphosphate hydrolases"/>
    <property type="match status" value="2"/>
</dbReference>
<feature type="domain" description="DNA helicase Pif1-like 2B" evidence="10">
    <location>
        <begin position="267"/>
        <end position="312"/>
    </location>
</feature>
<dbReference type="GO" id="GO:0000723">
    <property type="term" value="P:telomere maintenance"/>
    <property type="evidence" value="ECO:0007669"/>
    <property type="project" value="InterPro"/>
</dbReference>
<evidence type="ECO:0000256" key="8">
    <source>
        <dbReference type="ARBA" id="ARBA00023235"/>
    </source>
</evidence>
<dbReference type="GO" id="GO:0006281">
    <property type="term" value="P:DNA repair"/>
    <property type="evidence" value="ECO:0007669"/>
    <property type="project" value="InterPro"/>
</dbReference>
<evidence type="ECO:0000256" key="2">
    <source>
        <dbReference type="ARBA" id="ARBA00022763"/>
    </source>
</evidence>
<organism evidence="11">
    <name type="scientific">viral metagenome</name>
    <dbReference type="NCBI Taxonomy" id="1070528"/>
    <lineage>
        <taxon>unclassified sequences</taxon>
        <taxon>metagenomes</taxon>
        <taxon>organismal metagenomes</taxon>
    </lineage>
</organism>
<dbReference type="EMBL" id="MN739513">
    <property type="protein sequence ID" value="QHT09641.1"/>
    <property type="molecule type" value="Genomic_DNA"/>
</dbReference>
<keyword evidence="4" id="KW-0347">Helicase</keyword>
<sequence length="422" mass="47681">MISNIKLRPKQDEAFDLMVAGKNVFITGPGGSGKSEAIKLFTNLYSEIKKIAITSTTGTSALLIGGSTLHSYLGIGLGKGSIDAISSLIFKRSYLRKRWCEIDVLVIDEISMLSPELFDKIENIARIVRHNRFPFGGIQLILSGDFCQLPCPNSDEFCFRAKSWDSCIKHVVYLNEIIRQTDIQFQKCLNSIRIGNLDAEVMDLLNSRIGVKLENNLGVKPTKLFSLNHLVDQVNNQEIQKLAKNNPQFYEYEAEITIYNKKNRDEILEKYNKYCIAPQVLQLCEGVQVMLLCNLDLNAKLANGSRGIVSGFIDDLPVVKFLTGEERLIDYHTWEIEENDVKNMQIIQIPLKPAYAISINKSQGCSLDYVEVDLRDVFEYGQSYVALSRVKNLEGLSIIGLDFDRIKAHPDAVEYYEKINST</sequence>
<dbReference type="PANTHER" id="PTHR47642:SF5">
    <property type="entry name" value="ATP-DEPENDENT DNA HELICASE"/>
    <property type="match status" value="1"/>
</dbReference>
<dbReference type="Gene3D" id="3.40.50.300">
    <property type="entry name" value="P-loop containing nucleotide triphosphate hydrolases"/>
    <property type="match status" value="2"/>
</dbReference>
<evidence type="ECO:0000256" key="4">
    <source>
        <dbReference type="ARBA" id="ARBA00022806"/>
    </source>
</evidence>
<evidence type="ECO:0000256" key="5">
    <source>
        <dbReference type="ARBA" id="ARBA00022840"/>
    </source>
</evidence>
<evidence type="ECO:0008006" key="12">
    <source>
        <dbReference type="Google" id="ProtNLM"/>
    </source>
</evidence>